<protein>
    <recommendedName>
        <fullName evidence="3">Spindle pole body-associated protein cut12 domain-containing protein</fullName>
    </recommendedName>
</protein>
<sequence length="724" mass="81290">MLGWLANAGRGEGIDGPETPAPVFAYKAFKNAVLGTPGDVDADRELTIPIKSLNSTYQRSDGLMKKLEQARLEEKGKAQPQGPLPLPKEPTQFMPSPTKSILVTPGAAAGRRKTVSFGEGVIDNERRRSTFEASSKKDLLSGNISRHWPAPTSDPSKRIRGKSAQSPFNGHKTTQDDELFNIVGEKKVPPVDASAQSTTPPTQNPTEDAEDDSTTNLNEPHSQSGKYWKAEYESYRTKSDREIKKLIEYRRLTRSFARKKDEQVIRLTDKLKQEEEKLKEMESCLAGLASRMADKINTGEPKNEDMVKELSQQTALTLKHKHKAASFRKALEKHGVLDSDESSLDDESKHDALVQKLRRAQEELDQANTQLKAEEKSKDFMNLQALAQESERKAKELESENLSLKRELAKIKKEISGYEDRRKANEGRLKRKQETLESRVKEYSERLRDSSKAHHEAESALKKTFDAEKREMQEVIESLRAKVANAEKTSSTRELSPKKRQVDVLLDQEHESISYSGHRRESKAGLYAERGRSTQKQTRKPMDQASMPNASQKDPQLSSMHEPDGRATTPVLLDSNYGLPSPNTIRRRQNNLDLITSARLLQSQRSRSVSPKKSMAREDYLPAALSSRPSMELSRDRKTTPSQLRQTKFPESRFSRQTTSKPLALNRQLSLASDNHLSASAAAAELKASSPERFAAAKARLQRSGNDDGNKVRPQGKENMWTAV</sequence>
<feature type="region of interest" description="Disordered" evidence="2">
    <location>
        <begin position="699"/>
        <end position="724"/>
    </location>
</feature>
<dbReference type="EMBL" id="CH476616">
    <property type="protein sequence ID" value="EEP79526.1"/>
    <property type="molecule type" value="Genomic_DNA"/>
</dbReference>
<feature type="region of interest" description="Disordered" evidence="2">
    <location>
        <begin position="480"/>
        <end position="585"/>
    </location>
</feature>
<keyword evidence="5" id="KW-1185">Reference proteome</keyword>
<evidence type="ECO:0000256" key="1">
    <source>
        <dbReference type="SAM" id="Coils"/>
    </source>
</evidence>
<dbReference type="VEuPathDB" id="FungiDB:UREG_04372"/>
<feature type="region of interest" description="Disordered" evidence="2">
    <location>
        <begin position="128"/>
        <end position="225"/>
    </location>
</feature>
<feature type="coiled-coil region" evidence="1">
    <location>
        <begin position="257"/>
        <end position="291"/>
    </location>
</feature>
<feature type="compositionally biased region" description="Polar residues" evidence="2">
    <location>
        <begin position="214"/>
        <end position="225"/>
    </location>
</feature>
<evidence type="ECO:0000256" key="2">
    <source>
        <dbReference type="SAM" id="MobiDB-lite"/>
    </source>
</evidence>
<dbReference type="InterPro" id="IPR021589">
    <property type="entry name" value="Cut12"/>
</dbReference>
<dbReference type="InParanoid" id="C4JNQ2"/>
<feature type="compositionally biased region" description="Polar residues" evidence="2">
    <location>
        <begin position="546"/>
        <end position="559"/>
    </location>
</feature>
<feature type="compositionally biased region" description="Basic and acidic residues" evidence="2">
    <location>
        <begin position="128"/>
        <end position="139"/>
    </location>
</feature>
<evidence type="ECO:0000313" key="4">
    <source>
        <dbReference type="EMBL" id="EEP79526.1"/>
    </source>
</evidence>
<proteinExistence type="predicted"/>
<dbReference type="OMA" id="QEMSKYE"/>
<dbReference type="GeneID" id="8438358"/>
<dbReference type="OrthoDB" id="5383703at2759"/>
<feature type="region of interest" description="Disordered" evidence="2">
    <location>
        <begin position="73"/>
        <end position="95"/>
    </location>
</feature>
<evidence type="ECO:0000259" key="3">
    <source>
        <dbReference type="Pfam" id="PF11500"/>
    </source>
</evidence>
<dbReference type="Proteomes" id="UP000002058">
    <property type="component" value="Unassembled WGS sequence"/>
</dbReference>
<keyword evidence="1" id="KW-0175">Coiled coil</keyword>
<feature type="compositionally biased region" description="Basic and acidic residues" evidence="2">
    <location>
        <begin position="495"/>
        <end position="523"/>
    </location>
</feature>
<dbReference type="eggNOG" id="ENOG502S2W9">
    <property type="taxonomic scope" value="Eukaryota"/>
</dbReference>
<feature type="region of interest" description="Disordered" evidence="2">
    <location>
        <begin position="603"/>
        <end position="661"/>
    </location>
</feature>
<reference evidence="5" key="1">
    <citation type="journal article" date="2009" name="Genome Res.">
        <title>Comparative genomic analyses of the human fungal pathogens Coccidioides and their relatives.</title>
        <authorList>
            <person name="Sharpton T.J."/>
            <person name="Stajich J.E."/>
            <person name="Rounsley S.D."/>
            <person name="Gardner M.J."/>
            <person name="Wortman J.R."/>
            <person name="Jordar V.S."/>
            <person name="Maiti R."/>
            <person name="Kodira C.D."/>
            <person name="Neafsey D.E."/>
            <person name="Zeng Q."/>
            <person name="Hung C.-Y."/>
            <person name="McMahan C."/>
            <person name="Muszewska A."/>
            <person name="Grynberg M."/>
            <person name="Mandel M.A."/>
            <person name="Kellner E.M."/>
            <person name="Barker B.M."/>
            <person name="Galgiani J.N."/>
            <person name="Orbach M.J."/>
            <person name="Kirkland T.N."/>
            <person name="Cole G.T."/>
            <person name="Henn M.R."/>
            <person name="Birren B.W."/>
            <person name="Taylor J.W."/>
        </authorList>
    </citation>
    <scope>NUCLEOTIDE SEQUENCE [LARGE SCALE GENOMIC DNA]</scope>
    <source>
        <strain evidence="5">UAMH 1704</strain>
    </source>
</reference>
<feature type="compositionally biased region" description="Polar residues" evidence="2">
    <location>
        <begin position="194"/>
        <end position="206"/>
    </location>
</feature>
<gene>
    <name evidence="4" type="ORF">UREG_04372</name>
</gene>
<dbReference type="RefSeq" id="XP_002544855.1">
    <property type="nucleotide sequence ID" value="XM_002544809.1"/>
</dbReference>
<name>C4JNQ2_UNCRE</name>
<dbReference type="KEGG" id="ure:UREG_04372"/>
<dbReference type="Pfam" id="PF11500">
    <property type="entry name" value="Cut12"/>
    <property type="match status" value="1"/>
</dbReference>
<organism evidence="4 5">
    <name type="scientific">Uncinocarpus reesii (strain UAMH 1704)</name>
    <dbReference type="NCBI Taxonomy" id="336963"/>
    <lineage>
        <taxon>Eukaryota</taxon>
        <taxon>Fungi</taxon>
        <taxon>Dikarya</taxon>
        <taxon>Ascomycota</taxon>
        <taxon>Pezizomycotina</taxon>
        <taxon>Eurotiomycetes</taxon>
        <taxon>Eurotiomycetidae</taxon>
        <taxon>Onygenales</taxon>
        <taxon>Onygenaceae</taxon>
        <taxon>Uncinocarpus</taxon>
    </lineage>
</organism>
<evidence type="ECO:0000313" key="5">
    <source>
        <dbReference type="Proteomes" id="UP000002058"/>
    </source>
</evidence>
<feature type="compositionally biased region" description="Polar residues" evidence="2">
    <location>
        <begin position="163"/>
        <end position="172"/>
    </location>
</feature>
<dbReference type="AlphaFoldDB" id="C4JNQ2"/>
<feature type="domain" description="Spindle pole body-associated protein cut12" evidence="3">
    <location>
        <begin position="157"/>
        <end position="302"/>
    </location>
</feature>
<dbReference type="HOGENOM" id="CLU_007643_1_0_1"/>
<feature type="region of interest" description="Disordered" evidence="2">
    <location>
        <begin position="419"/>
        <end position="466"/>
    </location>
</feature>
<accession>C4JNQ2</accession>